<organism evidence="1 2">
    <name type="scientific">Acidithiobacillus montserratensis</name>
    <dbReference type="NCBI Taxonomy" id="2729135"/>
    <lineage>
        <taxon>Bacteria</taxon>
        <taxon>Pseudomonadati</taxon>
        <taxon>Pseudomonadota</taxon>
        <taxon>Acidithiobacillia</taxon>
        <taxon>Acidithiobacillales</taxon>
        <taxon>Acidithiobacillaceae</taxon>
        <taxon>Acidithiobacillus</taxon>
    </lineage>
</organism>
<reference evidence="1 2" key="1">
    <citation type="journal article" date="2021" name="ISME J.">
        <title>Genomic evolution of the class Acidithiobacillia: deep-branching Proteobacteria living in extreme acidic conditions.</title>
        <authorList>
            <person name="Moya-Beltran A."/>
            <person name="Beard S."/>
            <person name="Rojas-Villalobos C."/>
            <person name="Issotta F."/>
            <person name="Gallardo Y."/>
            <person name="Ulloa R."/>
            <person name="Giaveno A."/>
            <person name="Degli Esposti M."/>
            <person name="Johnson D.B."/>
            <person name="Quatrini R."/>
        </authorList>
    </citation>
    <scope>NUCLEOTIDE SEQUENCE [LARGE SCALE GENOMIC DNA]</scope>
    <source>
        <strain evidence="1 2">GG1-14</strain>
    </source>
</reference>
<name>A0ACD5HF24_9PROT</name>
<evidence type="ECO:0000313" key="1">
    <source>
        <dbReference type="EMBL" id="XRI73404.1"/>
    </source>
</evidence>
<gene>
    <name evidence="1" type="ORF">HHS34_013320</name>
</gene>
<dbReference type="EMBL" id="CP127526">
    <property type="protein sequence ID" value="XRI73404.1"/>
    <property type="molecule type" value="Genomic_DNA"/>
</dbReference>
<evidence type="ECO:0000313" key="2">
    <source>
        <dbReference type="Proteomes" id="UP001195965"/>
    </source>
</evidence>
<protein>
    <submittedName>
        <fullName evidence="1">Uncharacterized protein</fullName>
    </submittedName>
</protein>
<accession>A0ACD5HF24</accession>
<dbReference type="Proteomes" id="UP001195965">
    <property type="component" value="Chromosome"/>
</dbReference>
<keyword evidence="2" id="KW-1185">Reference proteome</keyword>
<proteinExistence type="predicted"/>
<sequence length="73" mass="7848">MAKPPLSGVDNHQVSGKVSGMPSLPMKHNYNEYMGAFYGKSTCGAMPEGQTVAATPQYDLDLSAHLRQTLAYS</sequence>